<evidence type="ECO:0000313" key="3">
    <source>
        <dbReference type="Proteomes" id="UP001306508"/>
    </source>
</evidence>
<dbReference type="AlphaFoldDB" id="A0AAN7ZYJ4"/>
<feature type="domain" description="Conserved oligomeric Golgi complex subunit 2 C-terminal" evidence="1">
    <location>
        <begin position="144"/>
        <end position="282"/>
    </location>
</feature>
<dbReference type="InterPro" id="IPR054494">
    <property type="entry name" value="COG2_C"/>
</dbReference>
<protein>
    <recommendedName>
        <fullName evidence="1">Conserved oligomeric Golgi complex subunit 2 C-terminal domain-containing protein</fullName>
    </recommendedName>
</protein>
<evidence type="ECO:0000313" key="2">
    <source>
        <dbReference type="EMBL" id="KAK5781246.1"/>
    </source>
</evidence>
<comment type="caution">
    <text evidence="2">The sequence shown here is derived from an EMBL/GenBank/DDBJ whole genome shotgun (WGS) entry which is preliminary data.</text>
</comment>
<sequence>MLELFTLPHLFQPYRVYSTIINRTKMDFLDDNEELDLELPQTSELSVDLFANTLEKYSIKKKDKDKNKDKNEIEFDIDQFLMDHNFQYSSLDTLIRNISGLKDESLRNLLNAIIQNYNNYINFFKTYDRNDNEILLELQRTKIDIENFTKDLNQLLTKDIPYSKEKIVDICEYLKELDKISNILMEHDLLAQRLSNGKKMSKTLHEMCGLDDFDEILCSDLIEKINEHIMKCNLLFIKFEDLHSPFLNHLYNDYQGLIQEFQVSLKIITDKCLSDIATYPKLSKVLVSLINKVES</sequence>
<dbReference type="Proteomes" id="UP001306508">
    <property type="component" value="Unassembled WGS sequence"/>
</dbReference>
<accession>A0AAN7ZYJ4</accession>
<keyword evidence="3" id="KW-1185">Reference proteome</keyword>
<dbReference type="Pfam" id="PF22431">
    <property type="entry name" value="COG2p_C"/>
    <property type="match status" value="1"/>
</dbReference>
<dbReference type="EMBL" id="JAWIZZ010000037">
    <property type="protein sequence ID" value="KAK5781246.1"/>
    <property type="molecule type" value="Genomic_DNA"/>
</dbReference>
<gene>
    <name evidence="2" type="ORF">RI543_001288</name>
</gene>
<evidence type="ECO:0000259" key="1">
    <source>
        <dbReference type="Pfam" id="PF22431"/>
    </source>
</evidence>
<organism evidence="2 3">
    <name type="scientific">Arxiozyma heterogenica</name>
    <dbReference type="NCBI Taxonomy" id="278026"/>
    <lineage>
        <taxon>Eukaryota</taxon>
        <taxon>Fungi</taxon>
        <taxon>Dikarya</taxon>
        <taxon>Ascomycota</taxon>
        <taxon>Saccharomycotina</taxon>
        <taxon>Saccharomycetes</taxon>
        <taxon>Saccharomycetales</taxon>
        <taxon>Saccharomycetaceae</taxon>
        <taxon>Arxiozyma</taxon>
    </lineage>
</organism>
<reference evidence="3" key="1">
    <citation type="submission" date="2023-07" db="EMBL/GenBank/DDBJ databases">
        <title>A draft genome of Kazachstania heterogenica Y-27499.</title>
        <authorList>
            <person name="Donic C."/>
            <person name="Kralova J.S."/>
            <person name="Fidel L."/>
            <person name="Ben-Dor S."/>
            <person name="Jung S."/>
        </authorList>
    </citation>
    <scope>NUCLEOTIDE SEQUENCE [LARGE SCALE GENOMIC DNA]</scope>
    <source>
        <strain evidence="3">Y27499</strain>
    </source>
</reference>
<proteinExistence type="predicted"/>
<dbReference type="Gene3D" id="1.20.58.1240">
    <property type="match status" value="1"/>
</dbReference>
<name>A0AAN7ZYJ4_9SACH</name>